<sequence length="290" mass="33691">MQDKDWIILQVLYRKKNITKASDHLYVSQPTLTNRIKQIEEEFGVKIINRGRRGVQFTPEGEYLAKCADEMLVKMQQIKETVLNMSHQVTGSLRLAVSNYFAQHKLPTLLKLFKDQYPNVEFKVTTGFSKDIMNVFHHQDIHIAFIRGDYSWPGPKHLLMEENICIASKEEIKMNDLPSLGRIEFSTDYSLKILLDSWWRENFSQPSFTSIEVDRVETCKEMVRNGLGYAIVPSMILNGFDDVHKIAIKDSEGKPILRKTWMLYSEESLEMNIVKAFVHFIESIVLPEIT</sequence>
<dbReference type="Proteomes" id="UP001523262">
    <property type="component" value="Unassembled WGS sequence"/>
</dbReference>
<feature type="domain" description="HTH lysR-type" evidence="5">
    <location>
        <begin position="1"/>
        <end position="58"/>
    </location>
</feature>
<proteinExistence type="inferred from homology"/>
<dbReference type="InterPro" id="IPR036390">
    <property type="entry name" value="WH_DNA-bd_sf"/>
</dbReference>
<dbReference type="PANTHER" id="PTHR30126">
    <property type="entry name" value="HTH-TYPE TRANSCRIPTIONAL REGULATOR"/>
    <property type="match status" value="1"/>
</dbReference>
<dbReference type="PRINTS" id="PR00039">
    <property type="entry name" value="HTHLYSR"/>
</dbReference>
<name>A0ABT0W8M8_9BACI</name>
<accession>A0ABT0W8M8</accession>
<dbReference type="SUPFAM" id="SSF53850">
    <property type="entry name" value="Periplasmic binding protein-like II"/>
    <property type="match status" value="1"/>
</dbReference>
<evidence type="ECO:0000256" key="3">
    <source>
        <dbReference type="ARBA" id="ARBA00023125"/>
    </source>
</evidence>
<dbReference type="Gene3D" id="3.40.190.290">
    <property type="match status" value="1"/>
</dbReference>
<dbReference type="InterPro" id="IPR000847">
    <property type="entry name" value="LysR_HTH_N"/>
</dbReference>
<dbReference type="Pfam" id="PF00126">
    <property type="entry name" value="HTH_1"/>
    <property type="match status" value="1"/>
</dbReference>
<evidence type="ECO:0000313" key="7">
    <source>
        <dbReference type="Proteomes" id="UP001523262"/>
    </source>
</evidence>
<dbReference type="SUPFAM" id="SSF46785">
    <property type="entry name" value="Winged helix' DNA-binding domain"/>
    <property type="match status" value="1"/>
</dbReference>
<dbReference type="EMBL" id="JAMQCR010000001">
    <property type="protein sequence ID" value="MCM2532681.1"/>
    <property type="molecule type" value="Genomic_DNA"/>
</dbReference>
<evidence type="ECO:0000256" key="2">
    <source>
        <dbReference type="ARBA" id="ARBA00023015"/>
    </source>
</evidence>
<protein>
    <submittedName>
        <fullName evidence="6">LysR family transcriptional regulator</fullName>
    </submittedName>
</protein>
<dbReference type="PROSITE" id="PS50931">
    <property type="entry name" value="HTH_LYSR"/>
    <property type="match status" value="1"/>
</dbReference>
<dbReference type="CDD" id="cd05466">
    <property type="entry name" value="PBP2_LTTR_substrate"/>
    <property type="match status" value="1"/>
</dbReference>
<gene>
    <name evidence="6" type="ORF">NDK43_10150</name>
</gene>
<dbReference type="PANTHER" id="PTHR30126:SF78">
    <property type="entry name" value="HTH LYSR-TYPE DOMAIN-CONTAINING PROTEIN"/>
    <property type="match status" value="1"/>
</dbReference>
<evidence type="ECO:0000256" key="1">
    <source>
        <dbReference type="ARBA" id="ARBA00009437"/>
    </source>
</evidence>
<evidence type="ECO:0000259" key="5">
    <source>
        <dbReference type="PROSITE" id="PS50931"/>
    </source>
</evidence>
<keyword evidence="7" id="KW-1185">Reference proteome</keyword>
<evidence type="ECO:0000313" key="6">
    <source>
        <dbReference type="EMBL" id="MCM2532681.1"/>
    </source>
</evidence>
<comment type="caution">
    <text evidence="6">The sequence shown here is derived from an EMBL/GenBank/DDBJ whole genome shotgun (WGS) entry which is preliminary data.</text>
</comment>
<comment type="similarity">
    <text evidence="1">Belongs to the LysR transcriptional regulatory family.</text>
</comment>
<keyword evidence="3" id="KW-0238">DNA-binding</keyword>
<dbReference type="InterPro" id="IPR005119">
    <property type="entry name" value="LysR_subst-bd"/>
</dbReference>
<evidence type="ECO:0000256" key="4">
    <source>
        <dbReference type="ARBA" id="ARBA00023163"/>
    </source>
</evidence>
<keyword evidence="4" id="KW-0804">Transcription</keyword>
<reference evidence="6 7" key="1">
    <citation type="submission" date="2022-06" db="EMBL/GenBank/DDBJ databases">
        <authorList>
            <person name="Jeon C.O."/>
        </authorList>
    </citation>
    <scope>NUCLEOTIDE SEQUENCE [LARGE SCALE GENOMIC DNA]</scope>
    <source>
        <strain evidence="6 7">KCTC 13943</strain>
    </source>
</reference>
<dbReference type="InterPro" id="IPR036388">
    <property type="entry name" value="WH-like_DNA-bd_sf"/>
</dbReference>
<dbReference type="Pfam" id="PF03466">
    <property type="entry name" value="LysR_substrate"/>
    <property type="match status" value="1"/>
</dbReference>
<keyword evidence="2" id="KW-0805">Transcription regulation</keyword>
<dbReference type="Gene3D" id="1.10.10.10">
    <property type="entry name" value="Winged helix-like DNA-binding domain superfamily/Winged helix DNA-binding domain"/>
    <property type="match status" value="1"/>
</dbReference>
<organism evidence="6 7">
    <name type="scientific">Neobacillus pocheonensis</name>
    <dbReference type="NCBI Taxonomy" id="363869"/>
    <lineage>
        <taxon>Bacteria</taxon>
        <taxon>Bacillati</taxon>
        <taxon>Bacillota</taxon>
        <taxon>Bacilli</taxon>
        <taxon>Bacillales</taxon>
        <taxon>Bacillaceae</taxon>
        <taxon>Neobacillus</taxon>
    </lineage>
</organism>